<feature type="transmembrane region" description="Helical" evidence="1">
    <location>
        <begin position="108"/>
        <end position="126"/>
    </location>
</feature>
<evidence type="ECO:0000256" key="1">
    <source>
        <dbReference type="SAM" id="Phobius"/>
    </source>
</evidence>
<name>A0A372L724_9BACI</name>
<keyword evidence="2" id="KW-0378">Hydrolase</keyword>
<sequence>MAGQINLKVEAVLMKTKRKNIKLVLFMTIFAFFSCIFALPYTTIALKVPAGLEMSQTRLLVLMMINLTVGSFLASLIGLYLGPKVGLKADILRNWVYKDTGAKFNRQTVLFSAVLGAIVTFFVLLIDKFIFLPMVPEIAELPTVGNVNFLIGLSTVFQGGYTEEVLMRFGGVTLIVWLLSIIFKKKPAWIYVTAIFLIAIYFGIGHIGAFGPDPSAMLVFRTIVLNAMLGVATGFLYWKKGLEYAMIAHIMADIIIHSFFG</sequence>
<keyword evidence="2" id="KW-0482">Metalloprotease</keyword>
<gene>
    <name evidence="2" type="ORF">D0466_19845</name>
</gene>
<dbReference type="Proteomes" id="UP000262939">
    <property type="component" value="Unassembled WGS sequence"/>
</dbReference>
<dbReference type="GO" id="GO:0008237">
    <property type="term" value="F:metallopeptidase activity"/>
    <property type="evidence" value="ECO:0007669"/>
    <property type="project" value="UniProtKB-KW"/>
</dbReference>
<keyword evidence="1" id="KW-0812">Transmembrane</keyword>
<organism evidence="2 3">
    <name type="scientific">Peribacillus glennii</name>
    <dbReference type="NCBI Taxonomy" id="2303991"/>
    <lineage>
        <taxon>Bacteria</taxon>
        <taxon>Bacillati</taxon>
        <taxon>Bacillota</taxon>
        <taxon>Bacilli</taxon>
        <taxon>Bacillales</taxon>
        <taxon>Bacillaceae</taxon>
        <taxon>Peribacillus</taxon>
    </lineage>
</organism>
<reference evidence="2 3" key="1">
    <citation type="submission" date="2018-08" db="EMBL/GenBank/DDBJ databases">
        <title>Bacillus chawlae sp. nov., Bacillus glennii sp. nov., and Bacillus saganii sp. nov. Isolated from the Vehicle Assembly Building at Kennedy Space Center where the Viking Spacecraft were Assembled.</title>
        <authorList>
            <person name="Seuylemezian A."/>
            <person name="Vaishampayan P."/>
        </authorList>
    </citation>
    <scope>NUCLEOTIDE SEQUENCE [LARGE SCALE GENOMIC DNA]</scope>
    <source>
        <strain evidence="2 3">V44-8</strain>
    </source>
</reference>
<feature type="transmembrane region" description="Helical" evidence="1">
    <location>
        <begin position="165"/>
        <end position="183"/>
    </location>
</feature>
<keyword evidence="1" id="KW-1133">Transmembrane helix</keyword>
<feature type="transmembrane region" description="Helical" evidence="1">
    <location>
        <begin position="190"/>
        <end position="210"/>
    </location>
</feature>
<feature type="transmembrane region" description="Helical" evidence="1">
    <location>
        <begin position="59"/>
        <end position="81"/>
    </location>
</feature>
<dbReference type="GO" id="GO:0006508">
    <property type="term" value="P:proteolysis"/>
    <property type="evidence" value="ECO:0007669"/>
    <property type="project" value="UniProtKB-KW"/>
</dbReference>
<accession>A0A372L724</accession>
<keyword evidence="3" id="KW-1185">Reference proteome</keyword>
<dbReference type="AlphaFoldDB" id="A0A372L724"/>
<feature type="transmembrane region" description="Helical" evidence="1">
    <location>
        <begin position="216"/>
        <end position="237"/>
    </location>
</feature>
<dbReference type="EMBL" id="QVTD01000019">
    <property type="protein sequence ID" value="RFU60980.1"/>
    <property type="molecule type" value="Genomic_DNA"/>
</dbReference>
<feature type="transmembrane region" description="Helical" evidence="1">
    <location>
        <begin position="21"/>
        <end position="39"/>
    </location>
</feature>
<keyword evidence="2" id="KW-0645">Protease</keyword>
<evidence type="ECO:0000313" key="3">
    <source>
        <dbReference type="Proteomes" id="UP000262939"/>
    </source>
</evidence>
<keyword evidence="1" id="KW-0472">Membrane</keyword>
<protein>
    <submittedName>
        <fullName evidence="2">CPBP family intramembrane metalloprotease</fullName>
    </submittedName>
</protein>
<proteinExistence type="predicted"/>
<evidence type="ECO:0000313" key="2">
    <source>
        <dbReference type="EMBL" id="RFU60980.1"/>
    </source>
</evidence>
<comment type="caution">
    <text evidence="2">The sequence shown here is derived from an EMBL/GenBank/DDBJ whole genome shotgun (WGS) entry which is preliminary data.</text>
</comment>